<dbReference type="InterPro" id="IPR007855">
    <property type="entry name" value="RDRP"/>
</dbReference>
<keyword evidence="1" id="KW-0548">Nucleotidyltransferase</keyword>
<keyword evidence="1" id="KW-0808">Transferase</keyword>
<dbReference type="GO" id="GO:0031380">
    <property type="term" value="C:nuclear RNA-directed RNA polymerase complex"/>
    <property type="evidence" value="ECO:0007669"/>
    <property type="project" value="TreeGrafter"/>
</dbReference>
<dbReference type="GO" id="GO:0003968">
    <property type="term" value="F:RNA-directed RNA polymerase activity"/>
    <property type="evidence" value="ECO:0007669"/>
    <property type="project" value="UniProtKB-KW"/>
</dbReference>
<comment type="similarity">
    <text evidence="1">Belongs to the RdRP family.</text>
</comment>
<dbReference type="STRING" id="1276538.A0A1X7RL23"/>
<dbReference type="Pfam" id="PF05183">
    <property type="entry name" value="RdRP"/>
    <property type="match status" value="1"/>
</dbReference>
<feature type="compositionally biased region" description="Pro residues" evidence="2">
    <location>
        <begin position="206"/>
        <end position="221"/>
    </location>
</feature>
<dbReference type="GO" id="GO:0003723">
    <property type="term" value="F:RNA binding"/>
    <property type="evidence" value="ECO:0007669"/>
    <property type="project" value="UniProtKB-KW"/>
</dbReference>
<evidence type="ECO:0000313" key="5">
    <source>
        <dbReference type="Proteomes" id="UP000215127"/>
    </source>
</evidence>
<dbReference type="InterPro" id="IPR057596">
    <property type="entry name" value="RDRP_core"/>
</dbReference>
<dbReference type="PANTHER" id="PTHR23079">
    <property type="entry name" value="RNA-DEPENDENT RNA POLYMERASE"/>
    <property type="match status" value="1"/>
</dbReference>
<dbReference type="EC" id="2.7.7.48" evidence="1"/>
<comment type="catalytic activity">
    <reaction evidence="1">
        <text>RNA(n) + a ribonucleoside 5'-triphosphate = RNA(n+1) + diphosphate</text>
        <dbReference type="Rhea" id="RHEA:21248"/>
        <dbReference type="Rhea" id="RHEA-COMP:14527"/>
        <dbReference type="Rhea" id="RHEA-COMP:17342"/>
        <dbReference type="ChEBI" id="CHEBI:33019"/>
        <dbReference type="ChEBI" id="CHEBI:61557"/>
        <dbReference type="ChEBI" id="CHEBI:140395"/>
        <dbReference type="EC" id="2.7.7.48"/>
    </reaction>
</comment>
<accession>A0A1X7RL23</accession>
<evidence type="ECO:0000256" key="2">
    <source>
        <dbReference type="SAM" id="MobiDB-lite"/>
    </source>
</evidence>
<feature type="compositionally biased region" description="Basic and acidic residues" evidence="2">
    <location>
        <begin position="154"/>
        <end position="182"/>
    </location>
</feature>
<evidence type="ECO:0000256" key="1">
    <source>
        <dbReference type="RuleBase" id="RU363098"/>
    </source>
</evidence>
<keyword evidence="1" id="KW-0694">RNA-binding</keyword>
<dbReference type="Proteomes" id="UP000215127">
    <property type="component" value="Chromosome 2"/>
</dbReference>
<gene>
    <name evidence="4" type="ORF">ZT3D7_G3274</name>
</gene>
<evidence type="ECO:0000313" key="4">
    <source>
        <dbReference type="EMBL" id="SMQ48125.1"/>
    </source>
</evidence>
<dbReference type="GO" id="GO:0030422">
    <property type="term" value="P:siRNA processing"/>
    <property type="evidence" value="ECO:0007669"/>
    <property type="project" value="TreeGrafter"/>
</dbReference>
<sequence length="1342" mass="152404">MKPLKLSLPYRQKGNVTNGSVTHADDMSRKRRSSELQQDIQAHRAPPARVHTSPTKHGHFRLTQSIDQDLETLCRGANISLSDDKRASAAVIGVKQQIRDMFRLLWYKNKPALEQAINAFLDDVADYTPLAPIFGGQEHDRKLENLRQKLSGPAKDKRDELRTPKAVKTKDVGHRSDDREDTPLSPPSPSQGRGLKSAFKTAKSAPPQPPSTKMPPPPQKPDPVISFESTLTRKSSFESTNAGSVLSANTALTSFSEAPGAQRISDYGSVVPTDLLDALTQESITKVRESNASSLGTEIWGSSLNTVDWDRAENTEYIRSQGTITVLHRDAEPEQVADAIVEAPADPRLMRFSPSRGFAQLQIPDSIANLPFHIQWEAHRVLQLNKISLDEVISQWQPQSLARLYEIAAHHKLNFRPGFDAHEPPSFEEVTMNGQLRFAKSSTGPVFDMFLQAPKQEVSCDLQRKYGADRVLYLSMPNIFKTPQLHAGRDVSRKFQDMATRPQFFCGRQWIMYSLQPNKMNSKSKTRKSQAQEQGTHRIIFLAIEGLDVAEVFDYLLPYQGNRHQSACKLYTRLDLYVSRTKVGTQFDEGDVVFQARDQAATNELDNDPYRDPDLSFYDTFVPGKVMSDGCAELSRHAYWKICEQLGGDHTRSAFQARIGGAKGVWYRAAEIDGSFDVGKPPGPHITIVQSQIKVQRDSLEDCDPDQRKFNVVKANSYARPSLLHAGFMPILLDRGVPRQVMLDVARTQIKAEVDACEAAIVSPDPLAFRMWLHSQNELYEERNRTRDGGIDTVAGWPIRREERIIRLLESGFVPTQCPYLARDVIDLVKYTFDLKQRNFKIRLGRSTTLMGIADPKGCLEPGEVHVNFSAPFIDPVTKEQFQNLSSPEVAFGLVARNPAMAAWDIQRVRFVYKPELKHLTDLAVFSSRGHRPLASKLQGGDYDGDTFWICWDRKLATLFKNAPAPWSDREAPIRHSIPSVEQLGITRKTQRLDDFVEDPRDLGQWCHWLGEMGIARLTPNLLGQVTKLHERLTYTTGDINSYHAKQLVYLHDCLVDADKQGYEFGFAALNDFKKSIELPTDLQDPRYWKYTADDNENDLEKQSTTYNVSKLNFVPTRAGKEKNIIDEVYFDVAEPLIRECLARVEDVLCFEAQDDEDLTRFYDQTWDSASEGSVIRTELQALKKRLQEVRSLWGELRVPNSWFDLLTQVRQRYDEIQPQDVTHPTVVEWLRRQGNRPTMWDQLKACAFAKLFQRKGKTPGQLVFSIAGHELCEIKATELGPTRTMCDNQYRQLKLRKAKKVEVRDEYEFDAGADVPDKQLDDDEEVEPTDYYWGIRVDGIV</sequence>
<protein>
    <recommendedName>
        <fullName evidence="1">RNA-dependent RNA polymerase</fullName>
        <ecNumber evidence="1">2.7.7.48</ecNumber>
    </recommendedName>
</protein>
<reference evidence="4 5" key="1">
    <citation type="submission" date="2016-06" db="EMBL/GenBank/DDBJ databases">
        <authorList>
            <person name="Kjaerup R.B."/>
            <person name="Dalgaard T.S."/>
            <person name="Juul-Madsen H.R."/>
        </authorList>
    </citation>
    <scope>NUCLEOTIDE SEQUENCE [LARGE SCALE GENOMIC DNA]</scope>
</reference>
<keyword evidence="1" id="KW-0696">RNA-directed RNA polymerase</keyword>
<dbReference type="EMBL" id="LT853693">
    <property type="protein sequence ID" value="SMQ48125.1"/>
    <property type="molecule type" value="Genomic_DNA"/>
</dbReference>
<proteinExistence type="inferred from homology"/>
<organism evidence="4 5">
    <name type="scientific">Zymoseptoria tritici (strain ST99CH_3D7)</name>
    <dbReference type="NCBI Taxonomy" id="1276538"/>
    <lineage>
        <taxon>Eukaryota</taxon>
        <taxon>Fungi</taxon>
        <taxon>Dikarya</taxon>
        <taxon>Ascomycota</taxon>
        <taxon>Pezizomycotina</taxon>
        <taxon>Dothideomycetes</taxon>
        <taxon>Dothideomycetidae</taxon>
        <taxon>Mycosphaerellales</taxon>
        <taxon>Mycosphaerellaceae</taxon>
        <taxon>Zymoseptoria</taxon>
    </lineage>
</organism>
<feature type="domain" description="RDRP core" evidence="3">
    <location>
        <begin position="448"/>
        <end position="1133"/>
    </location>
</feature>
<feature type="region of interest" description="Disordered" evidence="2">
    <location>
        <begin position="148"/>
        <end position="225"/>
    </location>
</feature>
<dbReference type="PANTHER" id="PTHR23079:SF14">
    <property type="entry name" value="RNA-DEPENDENT RNA POLYMERASE"/>
    <property type="match status" value="1"/>
</dbReference>
<evidence type="ECO:0000259" key="3">
    <source>
        <dbReference type="Pfam" id="PF05183"/>
    </source>
</evidence>
<name>A0A1X7RL23_ZYMT9</name>
<feature type="region of interest" description="Disordered" evidence="2">
    <location>
        <begin position="1"/>
        <end position="56"/>
    </location>
</feature>
<keyword evidence="5" id="KW-1185">Reference proteome</keyword>